<proteinExistence type="predicted"/>
<protein>
    <submittedName>
        <fullName evidence="1">Delta protein</fullName>
    </submittedName>
</protein>
<evidence type="ECO:0000313" key="1">
    <source>
        <dbReference type="EMBL" id="DAG04739.1"/>
    </source>
</evidence>
<name>A0A8S5VDP4_9CAUD</name>
<reference evidence="1" key="1">
    <citation type="journal article" date="2021" name="Proc. Natl. Acad. Sci. U.S.A.">
        <title>A Catalog of Tens of Thousands of Viruses from Human Metagenomes Reveals Hidden Associations with Chronic Diseases.</title>
        <authorList>
            <person name="Tisza M.J."/>
            <person name="Buck C.B."/>
        </authorList>
    </citation>
    <scope>NUCLEOTIDE SEQUENCE</scope>
    <source>
        <strain evidence="1">CtGa111</strain>
    </source>
</reference>
<organism evidence="1">
    <name type="scientific">Siphoviridae sp. ctGa111</name>
    <dbReference type="NCBI Taxonomy" id="2825413"/>
    <lineage>
        <taxon>Viruses</taxon>
        <taxon>Duplodnaviria</taxon>
        <taxon>Heunggongvirae</taxon>
        <taxon>Uroviricota</taxon>
        <taxon>Caudoviricetes</taxon>
    </lineage>
</organism>
<dbReference type="EMBL" id="BK016245">
    <property type="protein sequence ID" value="DAG04739.1"/>
    <property type="molecule type" value="Genomic_DNA"/>
</dbReference>
<sequence length="106" mass="12741">MNNENKIVVTSWDGKSWEMTLEQIEAAYRYKERQYRIEDAKNQLEFYADWIKEKYGYSYDEVIEHAEELAECFQDNFDCDMSENSLWSSFITEMFDSLGRKDGNND</sequence>
<accession>A0A8S5VDP4</accession>